<protein>
    <submittedName>
        <fullName evidence="1">Uncharacterized protein</fullName>
    </submittedName>
</protein>
<reference evidence="1 2" key="1">
    <citation type="submission" date="2014-04" db="EMBL/GenBank/DDBJ databases">
        <authorList>
            <consortium name="DOE Joint Genome Institute"/>
            <person name="Kuo A."/>
            <person name="Kohler A."/>
            <person name="Costa M.D."/>
            <person name="Nagy L.G."/>
            <person name="Floudas D."/>
            <person name="Copeland A."/>
            <person name="Barry K.W."/>
            <person name="Cichocki N."/>
            <person name="Veneault-Fourrey C."/>
            <person name="LaButti K."/>
            <person name="Lindquist E.A."/>
            <person name="Lipzen A."/>
            <person name="Lundell T."/>
            <person name="Morin E."/>
            <person name="Murat C."/>
            <person name="Sun H."/>
            <person name="Tunlid A."/>
            <person name="Henrissat B."/>
            <person name="Grigoriev I.V."/>
            <person name="Hibbett D.S."/>
            <person name="Martin F."/>
            <person name="Nordberg H.P."/>
            <person name="Cantor M.N."/>
            <person name="Hua S.X."/>
        </authorList>
    </citation>
    <scope>NUCLEOTIDE SEQUENCE [LARGE SCALE GENOMIC DNA]</scope>
    <source>
        <strain evidence="1 2">Marx 270</strain>
    </source>
</reference>
<dbReference type="Proteomes" id="UP000054217">
    <property type="component" value="Unassembled WGS sequence"/>
</dbReference>
<gene>
    <name evidence="1" type="ORF">M404DRAFT_435036</name>
</gene>
<dbReference type="AlphaFoldDB" id="A0A0C3PED5"/>
<proteinExistence type="predicted"/>
<keyword evidence="2" id="KW-1185">Reference proteome</keyword>
<dbReference type="HOGENOM" id="CLU_2050583_0_0_1"/>
<name>A0A0C3PED5_PISTI</name>
<sequence>MLWCGHDNEGLQAGVGVYTIPRALNTRRVLSLIAKHLPLTNPARGHIGPPSVCCREPKKKSRSVLSRKAYVRITCVLCFRKLHTADMTTWKHVGFRNSQASGASVNLRSDGASLYRICFA</sequence>
<accession>A0A0C3PED5</accession>
<organism evidence="1 2">
    <name type="scientific">Pisolithus tinctorius Marx 270</name>
    <dbReference type="NCBI Taxonomy" id="870435"/>
    <lineage>
        <taxon>Eukaryota</taxon>
        <taxon>Fungi</taxon>
        <taxon>Dikarya</taxon>
        <taxon>Basidiomycota</taxon>
        <taxon>Agaricomycotina</taxon>
        <taxon>Agaricomycetes</taxon>
        <taxon>Agaricomycetidae</taxon>
        <taxon>Boletales</taxon>
        <taxon>Sclerodermatineae</taxon>
        <taxon>Pisolithaceae</taxon>
        <taxon>Pisolithus</taxon>
    </lineage>
</organism>
<dbReference type="EMBL" id="KN831962">
    <property type="protein sequence ID" value="KIO06576.1"/>
    <property type="molecule type" value="Genomic_DNA"/>
</dbReference>
<reference evidence="2" key="2">
    <citation type="submission" date="2015-01" db="EMBL/GenBank/DDBJ databases">
        <title>Evolutionary Origins and Diversification of the Mycorrhizal Mutualists.</title>
        <authorList>
            <consortium name="DOE Joint Genome Institute"/>
            <consortium name="Mycorrhizal Genomics Consortium"/>
            <person name="Kohler A."/>
            <person name="Kuo A."/>
            <person name="Nagy L.G."/>
            <person name="Floudas D."/>
            <person name="Copeland A."/>
            <person name="Barry K.W."/>
            <person name="Cichocki N."/>
            <person name="Veneault-Fourrey C."/>
            <person name="LaButti K."/>
            <person name="Lindquist E.A."/>
            <person name="Lipzen A."/>
            <person name="Lundell T."/>
            <person name="Morin E."/>
            <person name="Murat C."/>
            <person name="Riley R."/>
            <person name="Ohm R."/>
            <person name="Sun H."/>
            <person name="Tunlid A."/>
            <person name="Henrissat B."/>
            <person name="Grigoriev I.V."/>
            <person name="Hibbett D.S."/>
            <person name="Martin F."/>
        </authorList>
    </citation>
    <scope>NUCLEOTIDE SEQUENCE [LARGE SCALE GENOMIC DNA]</scope>
    <source>
        <strain evidence="2">Marx 270</strain>
    </source>
</reference>
<evidence type="ECO:0000313" key="1">
    <source>
        <dbReference type="EMBL" id="KIO06576.1"/>
    </source>
</evidence>
<evidence type="ECO:0000313" key="2">
    <source>
        <dbReference type="Proteomes" id="UP000054217"/>
    </source>
</evidence>
<dbReference type="InParanoid" id="A0A0C3PED5"/>